<reference evidence="1 2" key="1">
    <citation type="journal article" date="2015" name="Mol. Plant Microbe Interact.">
        <title>Genome, transcriptome, and functional analyses of Penicillium expansum provide new insights into secondary metabolism and pathogenicity.</title>
        <authorList>
            <person name="Ballester A.R."/>
            <person name="Marcet-Houben M."/>
            <person name="Levin E."/>
            <person name="Sela N."/>
            <person name="Selma-Lazaro C."/>
            <person name="Carmona L."/>
            <person name="Wisniewski M."/>
            <person name="Droby S."/>
            <person name="Gonzalez-Candelas L."/>
            <person name="Gabaldon T."/>
        </authorList>
    </citation>
    <scope>NUCLEOTIDE SEQUENCE [LARGE SCALE GENOMIC DNA]</scope>
    <source>
        <strain evidence="1 2">PHI-1</strain>
    </source>
</reference>
<gene>
    <name evidence="1" type="ORF">PITC_040720</name>
</gene>
<evidence type="ECO:0000313" key="2">
    <source>
        <dbReference type="Proteomes" id="UP000030104"/>
    </source>
</evidence>
<comment type="caution">
    <text evidence="1">The sequence shown here is derived from an EMBL/GenBank/DDBJ whole genome shotgun (WGS) entry which is preliminary data.</text>
</comment>
<sequence>MVTAASCLTVPHFELLLKAGGPVTSKVVVNGAENLTDGPRMINFLVSLLDCPLDDELWLEMMLRFARCPSSQETIHALLGMKPGLKVSEEVLIALSRFGSNGSIILDVILEDNREMQITDAVIINALEWMDTKVSSQMLLGAARNCQFGFEMTKLLLRRTATIEKPSSLVVDAVIRNQTSGYETLQILESHFGPLDLSEAHVEAAAKSGNDSMLTLLLDRCSISEATQPVLLAVAAKGSLEMMKHLLKRGNVVIAEEILIAASKHDRCMIKMLRLLWNFAPDIKVCPQMFLNIFEFTDAEFLFSRVKDSKLCHEILYTVMTTKHEIADRLPMDIVNIILEGEFEIEVTDEYVMDALEAGQGWLWGAFFNHGIDIEVSQDMVNTAVELEDHQALNVLVKHGNPLELNLQHARGILHYDSPWDSSEDKS</sequence>
<proteinExistence type="predicted"/>
<dbReference type="HOGENOM" id="CLU_642665_0_0_1"/>
<protein>
    <recommendedName>
        <fullName evidence="3">Ankyrin repeat-containing domain-containing protein</fullName>
    </recommendedName>
</protein>
<dbReference type="Proteomes" id="UP000030104">
    <property type="component" value="Unassembled WGS sequence"/>
</dbReference>
<name>A0A0A2LDT7_PENIT</name>
<accession>A0A0A2LDT7</accession>
<dbReference type="Gene3D" id="1.25.40.20">
    <property type="entry name" value="Ankyrin repeat-containing domain"/>
    <property type="match status" value="1"/>
</dbReference>
<organism evidence="1 2">
    <name type="scientific">Penicillium italicum</name>
    <name type="common">Blue mold</name>
    <dbReference type="NCBI Taxonomy" id="40296"/>
    <lineage>
        <taxon>Eukaryota</taxon>
        <taxon>Fungi</taxon>
        <taxon>Dikarya</taxon>
        <taxon>Ascomycota</taxon>
        <taxon>Pezizomycotina</taxon>
        <taxon>Eurotiomycetes</taxon>
        <taxon>Eurotiomycetidae</taxon>
        <taxon>Eurotiales</taxon>
        <taxon>Aspergillaceae</taxon>
        <taxon>Penicillium</taxon>
    </lineage>
</organism>
<dbReference type="EMBL" id="JQGA01000039">
    <property type="protein sequence ID" value="KGO78064.1"/>
    <property type="molecule type" value="Genomic_DNA"/>
</dbReference>
<keyword evidence="2" id="KW-1185">Reference proteome</keyword>
<dbReference type="InterPro" id="IPR036770">
    <property type="entry name" value="Ankyrin_rpt-contain_sf"/>
</dbReference>
<dbReference type="STRING" id="40296.A0A0A2LDT7"/>
<dbReference type="AlphaFoldDB" id="A0A0A2LDT7"/>
<dbReference type="OrthoDB" id="7464126at2759"/>
<dbReference type="PhylomeDB" id="A0A0A2LDT7"/>
<evidence type="ECO:0008006" key="3">
    <source>
        <dbReference type="Google" id="ProtNLM"/>
    </source>
</evidence>
<evidence type="ECO:0000313" key="1">
    <source>
        <dbReference type="EMBL" id="KGO78064.1"/>
    </source>
</evidence>